<dbReference type="SUPFAM" id="SSF55550">
    <property type="entry name" value="SH2 domain"/>
    <property type="match status" value="1"/>
</dbReference>
<reference evidence="4" key="2">
    <citation type="submission" date="2025-08" db="UniProtKB">
        <authorList>
            <consortium name="Ensembl"/>
        </authorList>
    </citation>
    <scope>IDENTIFICATION</scope>
    <source>
        <strain evidence="4">broiler</strain>
    </source>
</reference>
<dbReference type="PRINTS" id="PR00401">
    <property type="entry name" value="SH2DOMAIN"/>
</dbReference>
<sequence>MSCISCRTGSTAKYCIEMGAPDGSFLVRESETFVGDYVLSIWCDEKVQHFRIHWRQDTNIHRFLTDNLVFDSLYNLITHYRETLMRYILKIHWAVLTTLGNTVQVN</sequence>
<dbReference type="Gene3D" id="3.30.505.10">
    <property type="entry name" value="SH2 domain"/>
    <property type="match status" value="1"/>
</dbReference>
<accession>A0A8V0Y0K6</accession>
<dbReference type="FunCoup" id="A0A8V0Y0K6">
    <property type="interactions" value="107"/>
</dbReference>
<dbReference type="Ensembl" id="ENSGALT00010017652.1">
    <property type="protein sequence ID" value="ENSGALP00010009758.1"/>
    <property type="gene ID" value="ENSGALG00010007409.1"/>
</dbReference>
<dbReference type="AlphaFoldDB" id="A0A8V0Y0K6"/>
<dbReference type="GO" id="GO:0004435">
    <property type="term" value="F:phosphatidylinositol-4,5-bisphosphate phospholipase C activity"/>
    <property type="evidence" value="ECO:0007669"/>
    <property type="project" value="UniProtKB-EC"/>
</dbReference>
<keyword evidence="5" id="KW-1185">Reference proteome</keyword>
<organism evidence="4 5">
    <name type="scientific">Gallus gallus</name>
    <name type="common">Chicken</name>
    <dbReference type="NCBI Taxonomy" id="9031"/>
    <lineage>
        <taxon>Eukaryota</taxon>
        <taxon>Metazoa</taxon>
        <taxon>Chordata</taxon>
        <taxon>Craniata</taxon>
        <taxon>Vertebrata</taxon>
        <taxon>Euteleostomi</taxon>
        <taxon>Archelosauria</taxon>
        <taxon>Archosauria</taxon>
        <taxon>Dinosauria</taxon>
        <taxon>Saurischia</taxon>
        <taxon>Theropoda</taxon>
        <taxon>Coelurosauria</taxon>
        <taxon>Aves</taxon>
        <taxon>Neognathae</taxon>
        <taxon>Galloanserae</taxon>
        <taxon>Galliformes</taxon>
        <taxon>Phasianidae</taxon>
        <taxon>Phasianinae</taxon>
        <taxon>Gallus</taxon>
    </lineage>
</organism>
<evidence type="ECO:0000313" key="4">
    <source>
        <dbReference type="Ensembl" id="ENSGALP00010009758.1"/>
    </source>
</evidence>
<evidence type="ECO:0000259" key="3">
    <source>
        <dbReference type="PROSITE" id="PS50001"/>
    </source>
</evidence>
<dbReference type="GeneTree" id="ENSGT00950000185344"/>
<reference evidence="4" key="3">
    <citation type="submission" date="2025-09" db="UniProtKB">
        <authorList>
            <consortium name="Ensembl"/>
        </authorList>
    </citation>
    <scope>IDENTIFICATION</scope>
    <source>
        <strain evidence="4">broiler</strain>
    </source>
</reference>
<keyword evidence="1 2" id="KW-0727">SH2 domain</keyword>
<dbReference type="PANTHER" id="PTHR19969:SF8">
    <property type="entry name" value="ADAPTER MOLECULE CRK"/>
    <property type="match status" value="1"/>
</dbReference>
<name>A0A8V0Y0K6_CHICK</name>
<protein>
    <recommendedName>
        <fullName evidence="3">SH2 domain-containing protein</fullName>
    </recommendedName>
</protein>
<evidence type="ECO:0000313" key="5">
    <source>
        <dbReference type="Proteomes" id="UP000000539"/>
    </source>
</evidence>
<dbReference type="GO" id="GO:0007165">
    <property type="term" value="P:signal transduction"/>
    <property type="evidence" value="ECO:0007669"/>
    <property type="project" value="UniProtKB-KW"/>
</dbReference>
<feature type="domain" description="SH2" evidence="3">
    <location>
        <begin position="1"/>
        <end position="95"/>
    </location>
</feature>
<dbReference type="Pfam" id="PF00017">
    <property type="entry name" value="SH2"/>
    <property type="match status" value="1"/>
</dbReference>
<dbReference type="GO" id="GO:0016042">
    <property type="term" value="P:lipid catabolic process"/>
    <property type="evidence" value="ECO:0007669"/>
    <property type="project" value="UniProtKB-KW"/>
</dbReference>
<proteinExistence type="predicted"/>
<dbReference type="InterPro" id="IPR051184">
    <property type="entry name" value="Tyrosine-phos_adapter"/>
</dbReference>
<evidence type="ECO:0000256" key="2">
    <source>
        <dbReference type="PROSITE-ProRule" id="PRU00191"/>
    </source>
</evidence>
<dbReference type="PROSITE" id="PS50001">
    <property type="entry name" value="SH2"/>
    <property type="match status" value="1"/>
</dbReference>
<reference evidence="4" key="1">
    <citation type="submission" date="2020-11" db="EMBL/GenBank/DDBJ databases">
        <title>Gallus gallus (Chicken) genome, bGalGal1, GRCg7b, maternal haplotype autosomes + Z &amp; W.</title>
        <authorList>
            <person name="Warren W."/>
            <person name="Formenti G."/>
            <person name="Fedrigo O."/>
            <person name="Haase B."/>
            <person name="Mountcastle J."/>
            <person name="Balacco J."/>
            <person name="Tracey A."/>
            <person name="Schneider V."/>
            <person name="Okimoto R."/>
            <person name="Cheng H."/>
            <person name="Hawken R."/>
            <person name="Howe K."/>
            <person name="Jarvis E.D."/>
        </authorList>
    </citation>
    <scope>NUCLEOTIDE SEQUENCE [LARGE SCALE GENOMIC DNA]</scope>
    <source>
        <strain evidence="4">Broiler</strain>
    </source>
</reference>
<evidence type="ECO:0000256" key="1">
    <source>
        <dbReference type="ARBA" id="ARBA00022999"/>
    </source>
</evidence>
<dbReference type="SMART" id="SM00252">
    <property type="entry name" value="SH2"/>
    <property type="match status" value="1"/>
</dbReference>
<dbReference type="InterPro" id="IPR000980">
    <property type="entry name" value="SH2"/>
</dbReference>
<dbReference type="Proteomes" id="UP000000539">
    <property type="component" value="Chromosome 2"/>
</dbReference>
<dbReference type="InterPro" id="IPR036860">
    <property type="entry name" value="SH2_dom_sf"/>
</dbReference>
<dbReference type="PANTHER" id="PTHR19969">
    <property type="entry name" value="SH2-SH3 ADAPTOR PROTEIN-RELATED"/>
    <property type="match status" value="1"/>
</dbReference>